<dbReference type="Proteomes" id="UP001141806">
    <property type="component" value="Unassembled WGS sequence"/>
</dbReference>
<feature type="domain" description="Retrovirus-related Pol polyprotein from transposon TNT 1-94-like beta-barrel" evidence="1">
    <location>
        <begin position="45"/>
        <end position="121"/>
    </location>
</feature>
<dbReference type="AlphaFoldDB" id="A0A9Q0H8A9"/>
<organism evidence="2 3">
    <name type="scientific">Protea cynaroides</name>
    <dbReference type="NCBI Taxonomy" id="273540"/>
    <lineage>
        <taxon>Eukaryota</taxon>
        <taxon>Viridiplantae</taxon>
        <taxon>Streptophyta</taxon>
        <taxon>Embryophyta</taxon>
        <taxon>Tracheophyta</taxon>
        <taxon>Spermatophyta</taxon>
        <taxon>Magnoliopsida</taxon>
        <taxon>Proteales</taxon>
        <taxon>Proteaceae</taxon>
        <taxon>Protea</taxon>
    </lineage>
</organism>
<keyword evidence="3" id="KW-1185">Reference proteome</keyword>
<dbReference type="EMBL" id="JAMYWD010000010">
    <property type="protein sequence ID" value="KAJ4959352.1"/>
    <property type="molecule type" value="Genomic_DNA"/>
</dbReference>
<name>A0A9Q0H8A9_9MAGN</name>
<dbReference type="Pfam" id="PF22936">
    <property type="entry name" value="Pol_BBD"/>
    <property type="match status" value="1"/>
</dbReference>
<dbReference type="OrthoDB" id="1932348at2759"/>
<comment type="caution">
    <text evidence="2">The sequence shown here is derived from an EMBL/GenBank/DDBJ whole genome shotgun (WGS) entry which is preliminary data.</text>
</comment>
<evidence type="ECO:0000313" key="3">
    <source>
        <dbReference type="Proteomes" id="UP001141806"/>
    </source>
</evidence>
<accession>A0A9Q0H8A9</accession>
<evidence type="ECO:0000313" key="2">
    <source>
        <dbReference type="EMBL" id="KAJ4959352.1"/>
    </source>
</evidence>
<gene>
    <name evidence="2" type="ORF">NE237_026463</name>
</gene>
<protein>
    <recommendedName>
        <fullName evidence="1">Retrovirus-related Pol polyprotein from transposon TNT 1-94-like beta-barrel domain-containing protein</fullName>
    </recommendedName>
</protein>
<sequence length="170" mass="19138">MNKKTPPVVRKVWKKKIIADFVERKSDGVTCFETTFKTQDKPSPWILDSGCSSHMTGDKKMFQQLQQYEGGTVKFENNEGAKVTGKGSISINNGKVKLHDVFYVSGLKHNVLSISQICDRGHEVIFNKQGCEIKRVDSDKIVASGQRTSRNLYTLIESVEDSCMTMLTKQ</sequence>
<reference evidence="2" key="1">
    <citation type="journal article" date="2023" name="Plant J.">
        <title>The genome of the king protea, Protea cynaroides.</title>
        <authorList>
            <person name="Chang J."/>
            <person name="Duong T.A."/>
            <person name="Schoeman C."/>
            <person name="Ma X."/>
            <person name="Roodt D."/>
            <person name="Barker N."/>
            <person name="Li Z."/>
            <person name="Van de Peer Y."/>
            <person name="Mizrachi E."/>
        </authorList>
    </citation>
    <scope>NUCLEOTIDE SEQUENCE</scope>
    <source>
        <tissue evidence="2">Young leaves</tissue>
    </source>
</reference>
<proteinExistence type="predicted"/>
<evidence type="ECO:0000259" key="1">
    <source>
        <dbReference type="Pfam" id="PF22936"/>
    </source>
</evidence>
<dbReference type="InterPro" id="IPR054722">
    <property type="entry name" value="PolX-like_BBD"/>
</dbReference>